<feature type="transmembrane region" description="Helical" evidence="1">
    <location>
        <begin position="150"/>
        <end position="168"/>
    </location>
</feature>
<dbReference type="RefSeq" id="WP_281836085.1">
    <property type="nucleotide sequence ID" value="NZ_BSDY01000010.1"/>
</dbReference>
<dbReference type="EMBL" id="BSDY01000010">
    <property type="protein sequence ID" value="GLI56747.1"/>
    <property type="molecule type" value="Genomic_DNA"/>
</dbReference>
<keyword evidence="1" id="KW-0812">Transmembrane</keyword>
<accession>A0A9W6LNM3</accession>
<evidence type="ECO:0000256" key="1">
    <source>
        <dbReference type="SAM" id="Phobius"/>
    </source>
</evidence>
<reference evidence="2" key="1">
    <citation type="submission" date="2022-12" db="EMBL/GenBank/DDBJ databases">
        <title>Reference genome sequencing for broad-spectrum identification of bacterial and archaeal isolates by mass spectrometry.</title>
        <authorList>
            <person name="Sekiguchi Y."/>
            <person name="Tourlousse D.M."/>
        </authorList>
    </citation>
    <scope>NUCLEOTIDE SEQUENCE</scope>
    <source>
        <strain evidence="2">10succ1</strain>
    </source>
</reference>
<proteinExistence type="predicted"/>
<organism evidence="2 3">
    <name type="scientific">Propionigenium maris DSM 9537</name>
    <dbReference type="NCBI Taxonomy" id="1123000"/>
    <lineage>
        <taxon>Bacteria</taxon>
        <taxon>Fusobacteriati</taxon>
        <taxon>Fusobacteriota</taxon>
        <taxon>Fusobacteriia</taxon>
        <taxon>Fusobacteriales</taxon>
        <taxon>Fusobacteriaceae</taxon>
        <taxon>Propionigenium</taxon>
    </lineage>
</organism>
<name>A0A9W6LNM3_9FUSO</name>
<protein>
    <submittedName>
        <fullName evidence="2">Uncharacterized protein</fullName>
    </submittedName>
</protein>
<keyword evidence="3" id="KW-1185">Reference proteome</keyword>
<gene>
    <name evidence="2" type="ORF">PM10SUCC1_22610</name>
</gene>
<evidence type="ECO:0000313" key="2">
    <source>
        <dbReference type="EMBL" id="GLI56747.1"/>
    </source>
</evidence>
<feature type="transmembrane region" description="Helical" evidence="1">
    <location>
        <begin position="120"/>
        <end position="138"/>
    </location>
</feature>
<dbReference type="Proteomes" id="UP001144471">
    <property type="component" value="Unassembled WGS sequence"/>
</dbReference>
<comment type="caution">
    <text evidence="2">The sequence shown here is derived from an EMBL/GenBank/DDBJ whole genome shotgun (WGS) entry which is preliminary data.</text>
</comment>
<dbReference type="AlphaFoldDB" id="A0A9W6LNM3"/>
<sequence length="224" mass="27096">MLFKSKMEKLDLRKLYRFNREKNAYIIDISIDYYRDLYNDWDFSPFKRRDLDTDLVLFIEECSEEIPLRYKVIINFFMPLDMRDLEKEKRSKAGLNNYFKYMLYKVEGDIAKHRIRASKYALTGSVLVMIAFTLQKFIEHLIYLSLLPEGFFIGGWVFMWEVFTILFFQNADRKAKLREYRRLMEAEVNYNYYAENYSYEELTLPTSPKKSSYKSDALKQIKKG</sequence>
<evidence type="ECO:0000313" key="3">
    <source>
        <dbReference type="Proteomes" id="UP001144471"/>
    </source>
</evidence>
<keyword evidence="1" id="KW-0472">Membrane</keyword>
<keyword evidence="1" id="KW-1133">Transmembrane helix</keyword>